<name>A0A3B0SSP8_9ZZZZ</name>
<feature type="region of interest" description="Disordered" evidence="1">
    <location>
        <begin position="143"/>
        <end position="164"/>
    </location>
</feature>
<gene>
    <name evidence="3" type="ORF">MNBD_ALPHA05-1777</name>
</gene>
<evidence type="ECO:0000259" key="2">
    <source>
        <dbReference type="Pfam" id="PF02120"/>
    </source>
</evidence>
<keyword evidence="3" id="KW-0969">Cilium</keyword>
<organism evidence="3">
    <name type="scientific">hydrothermal vent metagenome</name>
    <dbReference type="NCBI Taxonomy" id="652676"/>
    <lineage>
        <taxon>unclassified sequences</taxon>
        <taxon>metagenomes</taxon>
        <taxon>ecological metagenomes</taxon>
    </lineage>
</organism>
<keyword evidence="3" id="KW-0966">Cell projection</keyword>
<feature type="domain" description="Flagellar hook-length control protein-like C-terminal" evidence="2">
    <location>
        <begin position="271"/>
        <end position="342"/>
    </location>
</feature>
<sequence>MESFAQGLAANLFAAPMPPAGSAPAGGGLAGLIGGAFSSDGTKRAKIDEFLGVLDASAPLLDPEQTDLAAAPDSLAVIADRAEAQLADGSSATLVLANTERLIVGAAADDGERIVSLTTEERVGAVQRFVRSGAGLPVETINDANPRTAPPADNPQLSSLVTRVGPRDDGLDLSRRFEPQRFEVQRSEFLAPALPTNKIKAAAPLMTLALTDKATIEPGPIVRDDSIALIQSLSVASERASTALTMAPLSDAATKPAAQIVAAITNRGMDTSIEVRLDPPELGRVTIDFEGRGGDIIRATVAAEAPDTLELMRRNIDILQRELEKSGLANIDLQFREGGSQSDANFSDERFGAGRQQDDALGIEMNDMPHHIAALSLDGRLDRLL</sequence>
<dbReference type="InterPro" id="IPR038610">
    <property type="entry name" value="FliK-like_C_sf"/>
</dbReference>
<dbReference type="CDD" id="cd17470">
    <property type="entry name" value="T3SS_Flik_C"/>
    <property type="match status" value="1"/>
</dbReference>
<dbReference type="Gene3D" id="3.30.750.140">
    <property type="match status" value="1"/>
</dbReference>
<dbReference type="EMBL" id="UOEH01000424">
    <property type="protein sequence ID" value="VAW04117.1"/>
    <property type="molecule type" value="Genomic_DNA"/>
</dbReference>
<dbReference type="InterPro" id="IPR021136">
    <property type="entry name" value="Flagellar_hook_control-like_C"/>
</dbReference>
<evidence type="ECO:0000256" key="1">
    <source>
        <dbReference type="SAM" id="MobiDB-lite"/>
    </source>
</evidence>
<protein>
    <submittedName>
        <fullName evidence="3">Flagellar hook-length control protein FliK</fullName>
    </submittedName>
</protein>
<reference evidence="3" key="1">
    <citation type="submission" date="2018-06" db="EMBL/GenBank/DDBJ databases">
        <authorList>
            <person name="Zhirakovskaya E."/>
        </authorList>
    </citation>
    <scope>NUCLEOTIDE SEQUENCE</scope>
</reference>
<dbReference type="AlphaFoldDB" id="A0A3B0SSP8"/>
<keyword evidence="3" id="KW-0282">Flagellum</keyword>
<proteinExistence type="predicted"/>
<dbReference type="Pfam" id="PF02120">
    <property type="entry name" value="Flg_hook"/>
    <property type="match status" value="1"/>
</dbReference>
<accession>A0A3B0SSP8</accession>
<evidence type="ECO:0000313" key="3">
    <source>
        <dbReference type="EMBL" id="VAW04117.1"/>
    </source>
</evidence>